<evidence type="ECO:0000256" key="4">
    <source>
        <dbReference type="ARBA" id="ARBA00022989"/>
    </source>
</evidence>
<dbReference type="EMBL" id="CP022515">
    <property type="protein sequence ID" value="ASO05299.1"/>
    <property type="molecule type" value="Genomic_DNA"/>
</dbReference>
<dbReference type="AlphaFoldDB" id="A0A221UV82"/>
<evidence type="ECO:0000313" key="7">
    <source>
        <dbReference type="EMBL" id="ASO05299.1"/>
    </source>
</evidence>
<keyword evidence="4 6" id="KW-1133">Transmembrane helix</keyword>
<evidence type="ECO:0000313" key="9">
    <source>
        <dbReference type="Proteomes" id="UP000204551"/>
    </source>
</evidence>
<evidence type="ECO:0000256" key="1">
    <source>
        <dbReference type="ARBA" id="ARBA00004651"/>
    </source>
</evidence>
<dbReference type="InterPro" id="IPR005171">
    <property type="entry name" value="Cyt_c_oxidase_su4_prok"/>
</dbReference>
<evidence type="ECO:0000256" key="2">
    <source>
        <dbReference type="ARBA" id="ARBA00022475"/>
    </source>
</evidence>
<feature type="transmembrane region" description="Helical" evidence="6">
    <location>
        <begin position="57"/>
        <end position="76"/>
    </location>
</feature>
<dbReference type="RefSeq" id="WP_093978087.1">
    <property type="nucleotide sequence ID" value="NZ_CP022515.1"/>
</dbReference>
<reference evidence="8 10" key="2">
    <citation type="submission" date="2019-06" db="EMBL/GenBank/DDBJ databases">
        <title>A large-scale integrated study on North Sea by COGITO (Coastal Microbe Genomic &amp; Taxonomic Observatory).</title>
        <authorList>
            <person name="Teeling H."/>
        </authorList>
    </citation>
    <scope>NUCLEOTIDE SEQUENCE [LARGE SCALE GENOMIC DNA]</scope>
    <source>
        <strain evidence="8 10">MAR_2009_79</strain>
    </source>
</reference>
<dbReference type="EMBL" id="VHIF01000001">
    <property type="protein sequence ID" value="TQO38512.1"/>
    <property type="molecule type" value="Genomic_DNA"/>
</dbReference>
<reference evidence="7 9" key="1">
    <citation type="submission" date="2017-07" db="EMBL/GenBank/DDBJ databases">
        <title>Genome Sequence of Arenibacter algicola Strain SMS7 Isolated from a culture of the Diatom Skeletonema marinoi.</title>
        <authorList>
            <person name="Topel M."/>
            <person name="Pinder M.I.M."/>
            <person name="Johansson O.N."/>
            <person name="Kourtchenko O."/>
            <person name="Godhe A."/>
            <person name="Clarke A.K."/>
        </authorList>
    </citation>
    <scope>NUCLEOTIDE SEQUENCE [LARGE SCALE GENOMIC DNA]</scope>
    <source>
        <strain evidence="7 9">SMS7</strain>
    </source>
</reference>
<keyword evidence="5 6" id="KW-0472">Membrane</keyword>
<evidence type="ECO:0000313" key="10">
    <source>
        <dbReference type="Proteomes" id="UP000315363"/>
    </source>
</evidence>
<comment type="subcellular location">
    <subcellularLocation>
        <location evidence="1">Cell membrane</location>
        <topology evidence="1">Multi-pass membrane protein</topology>
    </subcellularLocation>
</comment>
<keyword evidence="10" id="KW-1185">Reference proteome</keyword>
<evidence type="ECO:0000256" key="3">
    <source>
        <dbReference type="ARBA" id="ARBA00022692"/>
    </source>
</evidence>
<accession>A0A221UV82</accession>
<evidence type="ECO:0000256" key="6">
    <source>
        <dbReference type="SAM" id="Phobius"/>
    </source>
</evidence>
<proteinExistence type="predicted"/>
<dbReference type="KEGG" id="aalg:AREALGSMS7_01835"/>
<feature type="transmembrane region" description="Helical" evidence="6">
    <location>
        <begin position="30"/>
        <end position="50"/>
    </location>
</feature>
<dbReference type="Proteomes" id="UP000315363">
    <property type="component" value="Unassembled WGS sequence"/>
</dbReference>
<evidence type="ECO:0000256" key="5">
    <source>
        <dbReference type="ARBA" id="ARBA00023136"/>
    </source>
</evidence>
<dbReference type="GO" id="GO:0005886">
    <property type="term" value="C:plasma membrane"/>
    <property type="evidence" value="ECO:0007669"/>
    <property type="project" value="UniProtKB-SubCell"/>
</dbReference>
<name>A0A221UV82_9FLAO</name>
<keyword evidence="3 6" id="KW-0812">Transmembrane</keyword>
<organism evidence="7 9">
    <name type="scientific">Arenibacter algicola</name>
    <dbReference type="NCBI Taxonomy" id="616991"/>
    <lineage>
        <taxon>Bacteria</taxon>
        <taxon>Pseudomonadati</taxon>
        <taxon>Bacteroidota</taxon>
        <taxon>Flavobacteriia</taxon>
        <taxon>Flavobacteriales</taxon>
        <taxon>Flavobacteriaceae</taxon>
        <taxon>Arenibacter</taxon>
    </lineage>
</organism>
<gene>
    <name evidence="7" type="ORF">AREALGSMS7_01835</name>
    <name evidence="8" type="ORF">GQ41_3161</name>
</gene>
<sequence length="77" mass="8769">MKSTFLTTWIFLMLFTLVTAFMANSGFEYAALAILGLALLKCIGVAFYFMELKKANPFWKVSLLSFLIIFFTIILLV</sequence>
<keyword evidence="2" id="KW-1003">Cell membrane</keyword>
<dbReference type="Proteomes" id="UP000204551">
    <property type="component" value="Chromosome"/>
</dbReference>
<evidence type="ECO:0000313" key="8">
    <source>
        <dbReference type="EMBL" id="TQO38512.1"/>
    </source>
</evidence>
<protein>
    <submittedName>
        <fullName evidence="7 8">Cytochrome c oxidase subunit IV</fullName>
    </submittedName>
</protein>
<dbReference type="Pfam" id="PF03626">
    <property type="entry name" value="COX4_pro"/>
    <property type="match status" value="1"/>
</dbReference>